<dbReference type="AlphaFoldDB" id="A0A368VYB6"/>
<evidence type="ECO:0000313" key="4">
    <source>
        <dbReference type="Proteomes" id="UP000253495"/>
    </source>
</evidence>
<evidence type="ECO:0000313" key="3">
    <source>
        <dbReference type="EMBL" id="RCW47196.1"/>
    </source>
</evidence>
<organism evidence="3 4">
    <name type="scientific">Halopolyspora algeriensis</name>
    <dbReference type="NCBI Taxonomy" id="1500506"/>
    <lineage>
        <taxon>Bacteria</taxon>
        <taxon>Bacillati</taxon>
        <taxon>Actinomycetota</taxon>
        <taxon>Actinomycetes</taxon>
        <taxon>Actinomycetes incertae sedis</taxon>
        <taxon>Halopolyspora</taxon>
    </lineage>
</organism>
<evidence type="ECO:0000256" key="1">
    <source>
        <dbReference type="SAM" id="MobiDB-lite"/>
    </source>
</evidence>
<feature type="compositionally biased region" description="Basic and acidic residues" evidence="1">
    <location>
        <begin position="95"/>
        <end position="105"/>
    </location>
</feature>
<keyword evidence="2" id="KW-1133">Transmembrane helix</keyword>
<comment type="caution">
    <text evidence="3">The sequence shown here is derived from an EMBL/GenBank/DDBJ whole genome shotgun (WGS) entry which is preliminary data.</text>
</comment>
<feature type="region of interest" description="Disordered" evidence="1">
    <location>
        <begin position="46"/>
        <end position="126"/>
    </location>
</feature>
<sequence>MSGADQCSEGTRVRRVLNRALVFTGTTVAGTSIAWLLCTGVAAAADSDPSDAPDCASPVSSEEKRAAPESDPPVGEGLGKAVTLVSSGLGSAAPDTDRSVSDDSTRSIPDGPTSDEPAAQGRGESCGVLAPVAGAVRDTVHSADRVLTPVRRAADEVLAGEGGHESLPGAIDRSLDALERPLRSLLPGTSAPPPEDRNTPDSSHGGDDDDAGAEDEVSAPPRDFAVTSPTGPVSSTPKIEEHSASAEAGAAFHADSAWSAPGSRGAPDVPPGPGPVPMQPMAAVVPAVGNSGGTTDGHAHIGLLPGRSDGSSLSTPLSSSALARSALALERGTRPQPGITPD</sequence>
<feature type="compositionally biased region" description="Basic and acidic residues" evidence="1">
    <location>
        <begin position="173"/>
        <end position="182"/>
    </location>
</feature>
<keyword evidence="2" id="KW-0472">Membrane</keyword>
<feature type="compositionally biased region" description="Low complexity" evidence="1">
    <location>
        <begin position="311"/>
        <end position="329"/>
    </location>
</feature>
<keyword evidence="2" id="KW-0812">Transmembrane</keyword>
<feature type="transmembrane region" description="Helical" evidence="2">
    <location>
        <begin position="21"/>
        <end position="45"/>
    </location>
</feature>
<evidence type="ECO:0000256" key="2">
    <source>
        <dbReference type="SAM" id="Phobius"/>
    </source>
</evidence>
<proteinExistence type="predicted"/>
<dbReference type="EMBL" id="QPJC01000001">
    <property type="protein sequence ID" value="RCW47196.1"/>
    <property type="molecule type" value="Genomic_DNA"/>
</dbReference>
<name>A0A368VYB6_9ACTN</name>
<feature type="compositionally biased region" description="Low complexity" evidence="1">
    <location>
        <begin position="46"/>
        <end position="60"/>
    </location>
</feature>
<feature type="compositionally biased region" description="Polar residues" evidence="1">
    <location>
        <begin position="227"/>
        <end position="237"/>
    </location>
</feature>
<keyword evidence="4" id="KW-1185">Reference proteome</keyword>
<dbReference type="RefSeq" id="WP_114451359.1">
    <property type="nucleotide sequence ID" value="NZ_QPJC01000001.1"/>
</dbReference>
<accession>A0A368VYB6</accession>
<dbReference type="OrthoDB" id="5176077at2"/>
<feature type="compositionally biased region" description="Low complexity" evidence="1">
    <location>
        <begin position="245"/>
        <end position="257"/>
    </location>
</feature>
<reference evidence="3 4" key="1">
    <citation type="submission" date="2018-07" db="EMBL/GenBank/DDBJ databases">
        <title>Genomic Encyclopedia of Type Strains, Phase III (KMG-III): the genomes of soil and plant-associated and newly described type strains.</title>
        <authorList>
            <person name="Whitman W."/>
        </authorList>
    </citation>
    <scope>NUCLEOTIDE SEQUENCE [LARGE SCALE GENOMIC DNA]</scope>
    <source>
        <strain evidence="3 4">CECT 8575</strain>
    </source>
</reference>
<gene>
    <name evidence="3" type="ORF">DFQ14_101542</name>
</gene>
<protein>
    <submittedName>
        <fullName evidence="3">Uncharacterized protein</fullName>
    </submittedName>
</protein>
<feature type="compositionally biased region" description="Acidic residues" evidence="1">
    <location>
        <begin position="207"/>
        <end position="217"/>
    </location>
</feature>
<feature type="compositionally biased region" description="Pro residues" evidence="1">
    <location>
        <begin position="268"/>
        <end position="278"/>
    </location>
</feature>
<feature type="compositionally biased region" description="Low complexity" evidence="1">
    <location>
        <begin position="279"/>
        <end position="289"/>
    </location>
</feature>
<feature type="region of interest" description="Disordered" evidence="1">
    <location>
        <begin position="157"/>
        <end position="342"/>
    </location>
</feature>
<dbReference type="Proteomes" id="UP000253495">
    <property type="component" value="Unassembled WGS sequence"/>
</dbReference>